<dbReference type="EMBL" id="WJBE01000003">
    <property type="protein sequence ID" value="MBC3898907.1"/>
    <property type="molecule type" value="Genomic_DNA"/>
</dbReference>
<name>A0ABR6YUN7_9FIRM</name>
<accession>A0ABR6YUN7</accession>
<keyword evidence="2" id="KW-1185">Reference proteome</keyword>
<dbReference type="RefSeq" id="WP_186893499.1">
    <property type="nucleotide sequence ID" value="NZ_WJBE01000003.1"/>
</dbReference>
<proteinExistence type="predicted"/>
<dbReference type="SUPFAM" id="SSF52980">
    <property type="entry name" value="Restriction endonuclease-like"/>
    <property type="match status" value="1"/>
</dbReference>
<sequence length="350" mass="40381">MNISDKNHEKGVKTEELIAAYFRKLGFYVIRGIDYLNKNNKITDIDLWLYMSSSAISKEISIVDIKDRKKSHTYERILWTRGLQIAVGANHAIIVTTEYGDDIIKYGKKIDVTVLNGEFISKLKKAELVENRITDEDLDLLIKNNTFGKIDGDYRQRLFECKATLCDKISYDSINLILIHTNYFANQVIMRPKIKEIPLRLFYRCLSILCIAIDYVSKDLMFLEKSSRYKILYGGFTYGDGGIEKIDSSINQGLQLIEQYSGLKDFNPSVSKINILKVFEDLNTSIIAEYFSEINVLQNMFKSAIKFENMSMTNKELNTYDGDIELKSIIGSLLDFWKLDRKQFGLVKSE</sequence>
<protein>
    <recommendedName>
        <fullName evidence="3">Restriction endonuclease type IV Mrr domain-containing protein</fullName>
    </recommendedName>
</protein>
<evidence type="ECO:0000313" key="1">
    <source>
        <dbReference type="EMBL" id="MBC3898907.1"/>
    </source>
</evidence>
<organism evidence="1 2">
    <name type="scientific">Acetobacterium malicum</name>
    <dbReference type="NCBI Taxonomy" id="52692"/>
    <lineage>
        <taxon>Bacteria</taxon>
        <taxon>Bacillati</taxon>
        <taxon>Bacillota</taxon>
        <taxon>Clostridia</taxon>
        <taxon>Eubacteriales</taxon>
        <taxon>Eubacteriaceae</taxon>
        <taxon>Acetobacterium</taxon>
    </lineage>
</organism>
<comment type="caution">
    <text evidence="1">The sequence shown here is derived from an EMBL/GenBank/DDBJ whole genome shotgun (WGS) entry which is preliminary data.</text>
</comment>
<dbReference type="Proteomes" id="UP000622405">
    <property type="component" value="Unassembled WGS sequence"/>
</dbReference>
<evidence type="ECO:0008006" key="3">
    <source>
        <dbReference type="Google" id="ProtNLM"/>
    </source>
</evidence>
<gene>
    <name evidence="1" type="ORF">GH811_04680</name>
</gene>
<evidence type="ECO:0000313" key="2">
    <source>
        <dbReference type="Proteomes" id="UP000622405"/>
    </source>
</evidence>
<dbReference type="InterPro" id="IPR011335">
    <property type="entry name" value="Restrct_endonuc-II-like"/>
</dbReference>
<reference evidence="1 2" key="1">
    <citation type="journal article" date="2020" name="mSystems">
        <title>Defining Genomic and Predicted Metabolic Features of the Acetobacterium Genus.</title>
        <authorList>
            <person name="Ross D.E."/>
            <person name="Marshall C.W."/>
            <person name="Gulliver D."/>
            <person name="May H.D."/>
            <person name="Norman R.S."/>
        </authorList>
    </citation>
    <scope>NUCLEOTIDE SEQUENCE [LARGE SCALE GENOMIC DNA]</scope>
    <source>
        <strain evidence="1 2">DSM 4132</strain>
    </source>
</reference>